<evidence type="ECO:0000313" key="10">
    <source>
        <dbReference type="Proteomes" id="UP000379480"/>
    </source>
</evidence>
<accession>A0A5E6ZK01</accession>
<feature type="region of interest" description="Disordered" evidence="7">
    <location>
        <begin position="502"/>
        <end position="542"/>
    </location>
</feature>
<dbReference type="InterPro" id="IPR001611">
    <property type="entry name" value="Leu-rich_rpt"/>
</dbReference>
<evidence type="ECO:0000256" key="2">
    <source>
        <dbReference type="ARBA" id="ARBA00012483"/>
    </source>
</evidence>
<keyword evidence="5" id="KW-0843">Virulence</keyword>
<dbReference type="Pfam" id="PF20178">
    <property type="entry name" value="ToxA_N"/>
    <property type="match status" value="1"/>
</dbReference>
<evidence type="ECO:0000256" key="6">
    <source>
        <dbReference type="PROSITE-ProRule" id="PRU01398"/>
    </source>
</evidence>
<comment type="caution">
    <text evidence="6">Lacks conserved residue(s) required for the propagation of feature annotation.</text>
</comment>
<dbReference type="GO" id="GO:0016567">
    <property type="term" value="P:protein ubiquitination"/>
    <property type="evidence" value="ECO:0007669"/>
    <property type="project" value="InterPro"/>
</dbReference>
<dbReference type="Pfam" id="PF14496">
    <property type="entry name" value="NEL"/>
    <property type="match status" value="1"/>
</dbReference>
<proteinExistence type="inferred from homology"/>
<feature type="compositionally biased region" description="Basic and acidic residues" evidence="7">
    <location>
        <begin position="503"/>
        <end position="512"/>
    </location>
</feature>
<dbReference type="Gene3D" id="3.80.10.10">
    <property type="entry name" value="Ribonuclease Inhibitor"/>
    <property type="match status" value="1"/>
</dbReference>
<dbReference type="Pfam" id="PF00560">
    <property type="entry name" value="LRR_1"/>
    <property type="match status" value="1"/>
</dbReference>
<keyword evidence="3" id="KW-0433">Leucine-rich repeat</keyword>
<sequence>MIDSKNNLDSDKHPLPVAPMRADLQATVESALPLSPGQFGAQLIQEKWGKDIAPQTAQLVTLDYNYNGHPVQNGVQQGRVASSQNLTQVLLSNYQTVGDGRFGETAFGFYTPPDIGPQVRIVDKVDEFAYPGSGNHKTYEGIYRLTDPQTYGPLTQIALRPADFKKWVWELEFKDQFSDYVQRAWPSDEVIVAPGAYALRTSVKAAFVMTAFLQRQENSLTQDGLEVALRAAGLAPEQQWEHLTIEQLRAPTRAPHLVEVARLVLYRYTARDIWSFRHRSSSRILLYIPGNSSPLHYFADAKALHDWIVQQGKDPDKKQALAAHFAENDRKDGPLHAGVLTALDGMVDYPRQHHLKKGHGLFNNDGYWDPAEYIDFKLASRDTDPFAQLVMTMKQAAKASIETIRDDAQVNRDNLSAVIEPIVQWVNKFGPLALFVPGGEGLLALAGIIDAGYGLDQAVNGKSPDDRSEGVTRSVFGLLNALPLLGAGAALRGEGTGEALVEDVTRSREKPTEPGIRPTTEEPLFKDDASSEVAPATQQPSSVRTRLELMRGIGPSVASFSDEVLEQIGKVSAVDDDMLRLMQAGRPPTPLLADTISRFRIDQDLRGLDPQMRLGQEAAISRAERFQGRYDALQTSAHEWVRLFQREYPGLPKSAIEQMLDRSGVDIQVSPTAVETRRLLRQLDGKATQYEQHVRLNRAYEGLYLQSMENPETDILALHSLKALPGWPRAVRIEVLESTAGGRVLDHVGPIDAAVRRSLIKVGNRYRGYDAQGLVRQDTDDFYHAVLATLSETERSALQLQPLDEVRDLKLKISERALRRSELIIGLRRMDSGLSFDAGGLRGGGYPVTSQGEAFSHEVVILQVQSIYPEFTRAQADEFLQGMGAAAHTELIRLHTQFEQLSIDLSGWIDQVTLDIDDMDVDLLSAQDEEAQGMDAAQIEEENIERLEEAMHYERQARMELASELTAFWQRRGHESSCVYAGEQLLGYKLDLDFEDFHCLPALGAKFTEVVELSMKNFQLTRPEGLNDFLECFPHLRTLNMEGVDLRLLNEQGVWQGVLPQAIARMVDLTTLNLKSTRLVLTERAAGQLSGLVRLQVLDLSDNPLGAPPLILGMTELRRLNLSGSGITTCPVGILDQPYLESLDLSNNRITRIPAAVLTQAVDRDHVQLWGNPLTDEDSLRRIIAHREQTGINLWLSAPVADLNQPGVWLQRLALKHVILKRLVWQRLEARPGSTRFLRVFEGLSRTADFQVSYPVLQARIWRLLEEADASQELWGLLSRDVALSALDAENPFASFTRLENRVRLYKDWVQMGRPIPIDDLQQD</sequence>
<dbReference type="SUPFAM" id="SSF52058">
    <property type="entry name" value="L domain-like"/>
    <property type="match status" value="1"/>
</dbReference>
<evidence type="ECO:0000256" key="4">
    <source>
        <dbReference type="ARBA" id="ARBA00022737"/>
    </source>
</evidence>
<gene>
    <name evidence="9" type="ORF">PS723_00092</name>
</gene>
<dbReference type="PANTHER" id="PTHR48051:SF54">
    <property type="entry name" value="LEUCINE-RICH REPEAT-CONTAINING PROTEIN"/>
    <property type="match status" value="1"/>
</dbReference>
<dbReference type="GO" id="GO:0005737">
    <property type="term" value="C:cytoplasm"/>
    <property type="evidence" value="ECO:0007669"/>
    <property type="project" value="TreeGrafter"/>
</dbReference>
<evidence type="ECO:0000313" key="9">
    <source>
        <dbReference type="EMBL" id="VVN65919.1"/>
    </source>
</evidence>
<comment type="similarity">
    <text evidence="6">Belongs to the LRR-containing bacterial E3 ligase family.</text>
</comment>
<dbReference type="EMBL" id="CABVHY010000001">
    <property type="protein sequence ID" value="VVN65919.1"/>
    <property type="molecule type" value="Genomic_DNA"/>
</dbReference>
<evidence type="ECO:0000256" key="7">
    <source>
        <dbReference type="SAM" id="MobiDB-lite"/>
    </source>
</evidence>
<reference evidence="9 10" key="1">
    <citation type="submission" date="2019-09" db="EMBL/GenBank/DDBJ databases">
        <authorList>
            <person name="Chandra G."/>
            <person name="Truman W A."/>
        </authorList>
    </citation>
    <scope>NUCLEOTIDE SEQUENCE [LARGE SCALE GENOMIC DNA]</scope>
    <source>
        <strain evidence="9">PS723</strain>
    </source>
</reference>
<dbReference type="PROSITE" id="PS51450">
    <property type="entry name" value="LRR"/>
    <property type="match status" value="1"/>
</dbReference>
<dbReference type="InterPro" id="IPR050216">
    <property type="entry name" value="LRR_domain-containing"/>
</dbReference>
<dbReference type="RefSeq" id="WP_150801739.1">
    <property type="nucleotide sequence ID" value="NZ_CABVHY010000001.1"/>
</dbReference>
<dbReference type="Proteomes" id="UP000379480">
    <property type="component" value="Unassembled WGS sequence"/>
</dbReference>
<feature type="domain" description="NEL" evidence="8">
    <location>
        <begin position="1201"/>
        <end position="1324"/>
    </location>
</feature>
<dbReference type="GO" id="GO:0005576">
    <property type="term" value="C:extracellular region"/>
    <property type="evidence" value="ECO:0007669"/>
    <property type="project" value="UniProtKB-UniRule"/>
</dbReference>
<dbReference type="PROSITE" id="PS52053">
    <property type="entry name" value="NEL"/>
    <property type="match status" value="1"/>
</dbReference>
<dbReference type="EC" id="2.3.2.27" evidence="2"/>
<keyword evidence="6" id="KW-0964">Secreted</keyword>
<comment type="catalytic activity">
    <reaction evidence="1">
        <text>S-ubiquitinyl-[E2 ubiquitin-conjugating enzyme]-L-cysteine + [acceptor protein]-L-lysine = [E2 ubiquitin-conjugating enzyme]-L-cysteine + N(6)-ubiquitinyl-[acceptor protein]-L-lysine.</text>
        <dbReference type="EC" id="2.3.2.27"/>
    </reaction>
</comment>
<evidence type="ECO:0000259" key="8">
    <source>
        <dbReference type="PROSITE" id="PS52053"/>
    </source>
</evidence>
<dbReference type="GO" id="GO:0061630">
    <property type="term" value="F:ubiquitin protein ligase activity"/>
    <property type="evidence" value="ECO:0007669"/>
    <property type="project" value="UniProtKB-EC"/>
</dbReference>
<evidence type="ECO:0000256" key="5">
    <source>
        <dbReference type="ARBA" id="ARBA00023026"/>
    </source>
</evidence>
<name>A0A5E6ZK01_PSEFL</name>
<dbReference type="OrthoDB" id="7022734at2"/>
<keyword evidence="6" id="KW-0833">Ubl conjugation pathway</keyword>
<dbReference type="InterPro" id="IPR046673">
    <property type="entry name" value="ToxA_N"/>
</dbReference>
<dbReference type="PANTHER" id="PTHR48051">
    <property type="match status" value="1"/>
</dbReference>
<evidence type="ECO:0000256" key="1">
    <source>
        <dbReference type="ARBA" id="ARBA00000900"/>
    </source>
</evidence>
<dbReference type="InterPro" id="IPR032675">
    <property type="entry name" value="LRR_dom_sf"/>
</dbReference>
<evidence type="ECO:0000256" key="3">
    <source>
        <dbReference type="ARBA" id="ARBA00022614"/>
    </source>
</evidence>
<organism evidence="9 10">
    <name type="scientific">Pseudomonas fluorescens</name>
    <dbReference type="NCBI Taxonomy" id="294"/>
    <lineage>
        <taxon>Bacteria</taxon>
        <taxon>Pseudomonadati</taxon>
        <taxon>Pseudomonadota</taxon>
        <taxon>Gammaproteobacteria</taxon>
        <taxon>Pseudomonadales</taxon>
        <taxon>Pseudomonadaceae</taxon>
        <taxon>Pseudomonas</taxon>
    </lineage>
</organism>
<keyword evidence="6" id="KW-1035">Host cytoplasm</keyword>
<dbReference type="InterPro" id="IPR029487">
    <property type="entry name" value="NEL_dom"/>
</dbReference>
<keyword evidence="4" id="KW-0677">Repeat</keyword>
<protein>
    <recommendedName>
        <fullName evidence="2">RING-type E3 ubiquitin transferase</fullName>
        <ecNumber evidence="2">2.3.2.27</ecNumber>
    </recommendedName>
</protein>
<feature type="compositionally biased region" description="Basic and acidic residues" evidence="7">
    <location>
        <begin position="519"/>
        <end position="529"/>
    </location>
</feature>